<keyword evidence="5" id="KW-1185">Reference proteome</keyword>
<dbReference type="Gene3D" id="3.40.190.10">
    <property type="entry name" value="Periplasmic binding protein-like II"/>
    <property type="match status" value="2"/>
</dbReference>
<feature type="chain" id="PRO_5046730072" evidence="2">
    <location>
        <begin position="23"/>
        <end position="349"/>
    </location>
</feature>
<feature type="domain" description="SsuA/THI5-like" evidence="3">
    <location>
        <begin position="55"/>
        <end position="268"/>
    </location>
</feature>
<accession>A0ABP8L9R5</accession>
<dbReference type="SUPFAM" id="SSF53850">
    <property type="entry name" value="Periplasmic binding protein-like II"/>
    <property type="match status" value="1"/>
</dbReference>
<keyword evidence="2" id="KW-0732">Signal</keyword>
<dbReference type="PANTHER" id="PTHR31528:SF15">
    <property type="entry name" value="RIBOFLAVIN-BINDING PROTEIN RIBY"/>
    <property type="match status" value="1"/>
</dbReference>
<gene>
    <name evidence="4" type="ORF">GCM10023169_22800</name>
</gene>
<dbReference type="PROSITE" id="PS51257">
    <property type="entry name" value="PROKAR_LIPOPROTEIN"/>
    <property type="match status" value="1"/>
</dbReference>
<dbReference type="InterPro" id="IPR027939">
    <property type="entry name" value="NMT1/THI5"/>
</dbReference>
<evidence type="ECO:0000256" key="1">
    <source>
        <dbReference type="SAM" id="MobiDB-lite"/>
    </source>
</evidence>
<proteinExistence type="predicted"/>
<dbReference type="Proteomes" id="UP001500622">
    <property type="component" value="Unassembled WGS sequence"/>
</dbReference>
<dbReference type="EMBL" id="BAABGN010000009">
    <property type="protein sequence ID" value="GAA4425278.1"/>
    <property type="molecule type" value="Genomic_DNA"/>
</dbReference>
<evidence type="ECO:0000259" key="3">
    <source>
        <dbReference type="Pfam" id="PF09084"/>
    </source>
</evidence>
<comment type="caution">
    <text evidence="4">The sequence shown here is derived from an EMBL/GenBank/DDBJ whole genome shotgun (WGS) entry which is preliminary data.</text>
</comment>
<dbReference type="InterPro" id="IPR015168">
    <property type="entry name" value="SsuA/THI5"/>
</dbReference>
<protein>
    <submittedName>
        <fullName evidence="4">ABC transporter substrate-binding protein</fullName>
    </submittedName>
</protein>
<feature type="signal peptide" evidence="2">
    <location>
        <begin position="1"/>
        <end position="22"/>
    </location>
</feature>
<evidence type="ECO:0000313" key="4">
    <source>
        <dbReference type="EMBL" id="GAA4425278.1"/>
    </source>
</evidence>
<feature type="compositionally biased region" description="Polar residues" evidence="1">
    <location>
        <begin position="34"/>
        <end position="43"/>
    </location>
</feature>
<dbReference type="Pfam" id="PF09084">
    <property type="entry name" value="NMT1"/>
    <property type="match status" value="1"/>
</dbReference>
<name>A0ABP8L9R5_9MICO</name>
<evidence type="ECO:0000256" key="2">
    <source>
        <dbReference type="SAM" id="SignalP"/>
    </source>
</evidence>
<dbReference type="PANTHER" id="PTHR31528">
    <property type="entry name" value="4-AMINO-5-HYDROXYMETHYL-2-METHYLPYRIMIDINE PHOSPHATE SYNTHASE THI11-RELATED"/>
    <property type="match status" value="1"/>
</dbReference>
<evidence type="ECO:0000313" key="5">
    <source>
        <dbReference type="Proteomes" id="UP001500622"/>
    </source>
</evidence>
<feature type="region of interest" description="Disordered" evidence="1">
    <location>
        <begin position="23"/>
        <end position="43"/>
    </location>
</feature>
<reference evidence="5" key="1">
    <citation type="journal article" date="2019" name="Int. J. Syst. Evol. Microbiol.">
        <title>The Global Catalogue of Microorganisms (GCM) 10K type strain sequencing project: providing services to taxonomists for standard genome sequencing and annotation.</title>
        <authorList>
            <consortium name="The Broad Institute Genomics Platform"/>
            <consortium name="The Broad Institute Genome Sequencing Center for Infectious Disease"/>
            <person name="Wu L."/>
            <person name="Ma J."/>
        </authorList>
    </citation>
    <scope>NUCLEOTIDE SEQUENCE [LARGE SCALE GENOMIC DNA]</scope>
    <source>
        <strain evidence="5">JCM 17810</strain>
    </source>
</reference>
<sequence>MNLRHAAVAATAAAALGLAACSAPEGDQEGDGPTAQSGGSETPTELTIGLTYTPNVQFAPFYVAAEQGYYADAGLDVTLRHHGSSEGLFTAVESGREDVVVAGGDEMLQARSSGIPLLDVATLYQEYPVAAIVPADSDIETAGDLRGNTVGIPGPYGETYFGLLALLADAGLTEDDVTVEHIGYTQQAALTAGHVDAVMGFVNNDAVRFEAADLPVRTIPVTDGETPLVGIGLGVLDSTAEQDPEAVAAMVEATLRGVQDVIDDPDRAVELSAEHVPDLNRPDQRAAALATIEATVPLYGDDGELGTQDAETWAAMADLMADHGLLTQPVPAGQAWTDEYLPSGVTPSD</sequence>
<dbReference type="RefSeq" id="WP_345216381.1">
    <property type="nucleotide sequence ID" value="NZ_BAABGN010000009.1"/>
</dbReference>
<organism evidence="4 5">
    <name type="scientific">Georgenia halophila</name>
    <dbReference type="NCBI Taxonomy" id="620889"/>
    <lineage>
        <taxon>Bacteria</taxon>
        <taxon>Bacillati</taxon>
        <taxon>Actinomycetota</taxon>
        <taxon>Actinomycetes</taxon>
        <taxon>Micrococcales</taxon>
        <taxon>Bogoriellaceae</taxon>
        <taxon>Georgenia</taxon>
    </lineage>
</organism>